<evidence type="ECO:0000256" key="1">
    <source>
        <dbReference type="ARBA" id="ARBA00022679"/>
    </source>
</evidence>
<reference evidence="3" key="1">
    <citation type="journal article" date="2024" name="J Bioinform Genom">
        <title>Complete genome sequence of the type strain bacterium Sphaerochaeta associata GLS2t (VKM B-2742)t.</title>
        <authorList>
            <person name="Troshina O.Y."/>
            <person name="Tepeeva A.N."/>
            <person name="Arzamasceva V.O."/>
            <person name="Whitman W.B."/>
            <person name="Varghese N."/>
            <person name="Shapiro N."/>
            <person name="Woyke T."/>
            <person name="Kripides N.C."/>
            <person name="Vasilenko O.V."/>
        </authorList>
    </citation>
    <scope>NUCLEOTIDE SEQUENCE [LARGE SCALE GENOMIC DNA]</scope>
    <source>
        <strain evidence="3">GLS2T</strain>
    </source>
</reference>
<dbReference type="GO" id="GO:0016757">
    <property type="term" value="F:glycosyltransferase activity"/>
    <property type="evidence" value="ECO:0007669"/>
    <property type="project" value="UniProtKB-KW"/>
</dbReference>
<proteinExistence type="predicted"/>
<sequence length="418" mass="48158">MNIWIVCEGEPLPINGLNGRLMRGGMFATQLALLDYRVTWWSSTFLHYEKKYISDELQTILVNPTLKLKLLHSPNGYNKNISFKRIRYSKDLGREFRKQSRKEDRPDIIYCSWPLIDFAYEAIKFGHEFNIPVVIDIRDFWPDIFIQPFPKRLQPIVKLGISCFLRRKVSYVMKSATSVVGVIPKALDFAKSYGRVLQEQDHVVHLAYDNTPVLTEESSAANFLWENYGLQKNKCIVSYIGSISNRIGDFDTLIEAAKKCEDPSVIFVFCGTGNYFAELTERCKDLKNVIIPGYRNRAEIQALLKLSTFGLLAYRNTDDFIDSLPNKFGEYLSQGLIILTSLRGASRQILEKENCGTYYQDASSLLECITRIHYSTLEKEQMTQNALNLFHREFDASQVYSDFYKFLEATAYVAKNKG</sequence>
<dbReference type="Pfam" id="PF13692">
    <property type="entry name" value="Glyco_trans_1_4"/>
    <property type="match status" value="1"/>
</dbReference>
<dbReference type="PANTHER" id="PTHR46401:SF2">
    <property type="entry name" value="GLYCOSYLTRANSFERASE WBBK-RELATED"/>
    <property type="match status" value="1"/>
</dbReference>
<keyword evidence="2" id="KW-0328">Glycosyltransferase</keyword>
<keyword evidence="3" id="KW-1185">Reference proteome</keyword>
<organism evidence="2 3">
    <name type="scientific">Sphaerochaeta associata</name>
    <dbReference type="NCBI Taxonomy" id="1129264"/>
    <lineage>
        <taxon>Bacteria</taxon>
        <taxon>Pseudomonadati</taxon>
        <taxon>Spirochaetota</taxon>
        <taxon>Spirochaetia</taxon>
        <taxon>Spirochaetales</taxon>
        <taxon>Sphaerochaetaceae</taxon>
        <taxon>Sphaerochaeta</taxon>
    </lineage>
</organism>
<dbReference type="EC" id="2.4.-.-" evidence="2"/>
<name>A0ABY4DE90_9SPIR</name>
<dbReference type="EMBL" id="CP094929">
    <property type="protein sequence ID" value="UOM51429.1"/>
    <property type="molecule type" value="Genomic_DNA"/>
</dbReference>
<protein>
    <submittedName>
        <fullName evidence="2">Glycosyltransferase</fullName>
        <ecNumber evidence="2">2.4.-.-</ecNumber>
    </submittedName>
</protein>
<dbReference type="PANTHER" id="PTHR46401">
    <property type="entry name" value="GLYCOSYLTRANSFERASE WBBK-RELATED"/>
    <property type="match status" value="1"/>
</dbReference>
<evidence type="ECO:0000313" key="2">
    <source>
        <dbReference type="EMBL" id="UOM51429.1"/>
    </source>
</evidence>
<evidence type="ECO:0000313" key="3">
    <source>
        <dbReference type="Proteomes" id="UP000829708"/>
    </source>
</evidence>
<dbReference type="Gene3D" id="3.40.50.2000">
    <property type="entry name" value="Glycogen Phosphorylase B"/>
    <property type="match status" value="2"/>
</dbReference>
<keyword evidence="1 2" id="KW-0808">Transferase</keyword>
<dbReference type="Proteomes" id="UP000829708">
    <property type="component" value="Chromosome"/>
</dbReference>
<dbReference type="RefSeq" id="WP_244772798.1">
    <property type="nucleotide sequence ID" value="NZ_CP094929.1"/>
</dbReference>
<dbReference type="SUPFAM" id="SSF53756">
    <property type="entry name" value="UDP-Glycosyltransferase/glycogen phosphorylase"/>
    <property type="match status" value="1"/>
</dbReference>
<accession>A0ABY4DE90</accession>
<gene>
    <name evidence="2" type="ORF">MUG09_01410</name>
</gene>